<dbReference type="RefSeq" id="WP_247994112.1">
    <property type="nucleotide sequence ID" value="NZ_CP096019.1"/>
</dbReference>
<evidence type="ECO:0000256" key="4">
    <source>
        <dbReference type="PIRSR" id="PIRSR613078-2"/>
    </source>
</evidence>
<evidence type="ECO:0000256" key="3">
    <source>
        <dbReference type="PIRSR" id="PIRSR613078-1"/>
    </source>
</evidence>
<feature type="binding site" evidence="4">
    <location>
        <position position="61"/>
    </location>
    <ligand>
        <name>substrate</name>
    </ligand>
</feature>
<name>A0A8U0A2P0_9EURY</name>
<dbReference type="EMBL" id="CP096019">
    <property type="protein sequence ID" value="UPM43445.1"/>
    <property type="molecule type" value="Genomic_DNA"/>
</dbReference>
<dbReference type="PIRSF" id="PIRSF000709">
    <property type="entry name" value="6PFK_2-Ptase"/>
    <property type="match status" value="1"/>
</dbReference>
<keyword evidence="1" id="KW-0324">Glycolysis</keyword>
<dbReference type="PANTHER" id="PTHR48100">
    <property type="entry name" value="BROAD-SPECIFICITY PHOSPHATASE YOR283W-RELATED"/>
    <property type="match status" value="1"/>
</dbReference>
<keyword evidence="2" id="KW-0413">Isomerase</keyword>
<accession>A0A8U0A2P0</accession>
<feature type="active site" description="Tele-phosphohistidine intermediate" evidence="3">
    <location>
        <position position="9"/>
    </location>
</feature>
<dbReference type="InterPro" id="IPR029033">
    <property type="entry name" value="His_PPase_superfam"/>
</dbReference>
<proteinExistence type="predicted"/>
<keyword evidence="6" id="KW-1185">Reference proteome</keyword>
<dbReference type="PROSITE" id="PS00175">
    <property type="entry name" value="PG_MUTASE"/>
    <property type="match status" value="1"/>
</dbReference>
<protein>
    <submittedName>
        <fullName evidence="5">Histidine phosphatase family protein</fullName>
    </submittedName>
</protein>
<dbReference type="Gene3D" id="3.40.50.1240">
    <property type="entry name" value="Phosphoglycerate mutase-like"/>
    <property type="match status" value="1"/>
</dbReference>
<dbReference type="KEGG" id="haad:MW046_03120"/>
<gene>
    <name evidence="5" type="ORF">MW046_03120</name>
</gene>
<feature type="active site" description="Proton donor/acceptor" evidence="3">
    <location>
        <position position="85"/>
    </location>
</feature>
<dbReference type="InterPro" id="IPR013078">
    <property type="entry name" value="His_Pase_superF_clade-1"/>
</dbReference>
<evidence type="ECO:0000256" key="2">
    <source>
        <dbReference type="ARBA" id="ARBA00023235"/>
    </source>
</evidence>
<dbReference type="GO" id="GO:0016791">
    <property type="term" value="F:phosphatase activity"/>
    <property type="evidence" value="ECO:0007669"/>
    <property type="project" value="TreeGrafter"/>
</dbReference>
<dbReference type="InterPro" id="IPR001345">
    <property type="entry name" value="PG/BPGM_mutase_AS"/>
</dbReference>
<evidence type="ECO:0000313" key="6">
    <source>
        <dbReference type="Proteomes" id="UP000831768"/>
    </source>
</evidence>
<dbReference type="PANTHER" id="PTHR48100:SF1">
    <property type="entry name" value="HISTIDINE PHOSPHATASE FAMILY PROTEIN-RELATED"/>
    <property type="match status" value="1"/>
</dbReference>
<sequence length="211" mass="23376">MTTVMLLRHGETAWNLEGRLQGWAPVTLNDRGREQATSTGAYFDKEDTVTPDRVVSSDLTRTKETTELVRSAIDVPVRFETAWRERDLGVYQGLSLSTVADRFPEFGLGTTAANASDRTPEGGESFVHLQNRVITSWKELLELSEPDEYVLVVTHGGPIQIVLGHIRNVPLEQALIDEAPINCSFAEINVPDGTDTDPSIVRTNVVPWTDD</sequence>
<evidence type="ECO:0000313" key="5">
    <source>
        <dbReference type="EMBL" id="UPM43445.1"/>
    </source>
</evidence>
<reference evidence="5" key="1">
    <citation type="submission" date="2022-04" db="EMBL/GenBank/DDBJ databases">
        <title>Halocatena sp. nov., isolated from a salt lake.</title>
        <authorList>
            <person name="Cui H.-L."/>
        </authorList>
    </citation>
    <scope>NUCLEOTIDE SEQUENCE</scope>
    <source>
        <strain evidence="5">AD-1</strain>
    </source>
</reference>
<evidence type="ECO:0000256" key="1">
    <source>
        <dbReference type="ARBA" id="ARBA00023152"/>
    </source>
</evidence>
<dbReference type="Proteomes" id="UP000831768">
    <property type="component" value="Chromosome"/>
</dbReference>
<dbReference type="SUPFAM" id="SSF53254">
    <property type="entry name" value="Phosphoglycerate mutase-like"/>
    <property type="match status" value="1"/>
</dbReference>
<dbReference type="CDD" id="cd07067">
    <property type="entry name" value="HP_PGM_like"/>
    <property type="match status" value="1"/>
</dbReference>
<dbReference type="InterPro" id="IPR050275">
    <property type="entry name" value="PGM_Phosphatase"/>
</dbReference>
<dbReference type="GO" id="GO:0005737">
    <property type="term" value="C:cytoplasm"/>
    <property type="evidence" value="ECO:0007669"/>
    <property type="project" value="TreeGrafter"/>
</dbReference>
<organism evidence="5 6">
    <name type="scientific">Halocatena salina</name>
    <dbReference type="NCBI Taxonomy" id="2934340"/>
    <lineage>
        <taxon>Archaea</taxon>
        <taxon>Methanobacteriati</taxon>
        <taxon>Methanobacteriota</taxon>
        <taxon>Stenosarchaea group</taxon>
        <taxon>Halobacteria</taxon>
        <taxon>Halobacteriales</taxon>
        <taxon>Natronomonadaceae</taxon>
        <taxon>Halocatena</taxon>
    </lineage>
</organism>
<dbReference type="SMART" id="SM00855">
    <property type="entry name" value="PGAM"/>
    <property type="match status" value="1"/>
</dbReference>
<dbReference type="AlphaFoldDB" id="A0A8U0A2P0"/>
<dbReference type="Pfam" id="PF00300">
    <property type="entry name" value="His_Phos_1"/>
    <property type="match status" value="1"/>
</dbReference>
<feature type="binding site" evidence="4">
    <location>
        <begin position="8"/>
        <end position="15"/>
    </location>
    <ligand>
        <name>substrate</name>
    </ligand>
</feature>
<dbReference type="GeneID" id="71927005"/>